<gene>
    <name evidence="1" type="ORF">HPBE_LOCUS13955</name>
</gene>
<accession>A0A183FZ21</accession>
<evidence type="ECO:0000313" key="3">
    <source>
        <dbReference type="WBParaSite" id="HPBE_0001395401-mRNA-1"/>
    </source>
</evidence>
<dbReference type="Proteomes" id="UP000050761">
    <property type="component" value="Unassembled WGS sequence"/>
</dbReference>
<reference evidence="1 2" key="1">
    <citation type="submission" date="2018-11" db="EMBL/GenBank/DDBJ databases">
        <authorList>
            <consortium name="Pathogen Informatics"/>
        </authorList>
    </citation>
    <scope>NUCLEOTIDE SEQUENCE [LARGE SCALE GENOMIC DNA]</scope>
</reference>
<dbReference type="EMBL" id="UZAH01028143">
    <property type="protein sequence ID" value="VDO98001.1"/>
    <property type="molecule type" value="Genomic_DNA"/>
</dbReference>
<protein>
    <submittedName>
        <fullName evidence="1 3">Uncharacterized protein</fullName>
    </submittedName>
</protein>
<sequence>MCHAHFISTLDLPTTCVEEVGMLFTTAAIVAVVMVKLDAHFFQSKQGHLLPSLACEGLEAVTLSGGEDTDHRSKNHRQGAEFVREIPFFTWSKGVSEIICEANGEQKQQARVTFQTSTTCLVEYGIAFHLYFDNKVTANKRALR</sequence>
<proteinExistence type="predicted"/>
<evidence type="ECO:0000313" key="2">
    <source>
        <dbReference type="Proteomes" id="UP000050761"/>
    </source>
</evidence>
<keyword evidence="2" id="KW-1185">Reference proteome</keyword>
<organism evidence="2 3">
    <name type="scientific">Heligmosomoides polygyrus</name>
    <name type="common">Parasitic roundworm</name>
    <dbReference type="NCBI Taxonomy" id="6339"/>
    <lineage>
        <taxon>Eukaryota</taxon>
        <taxon>Metazoa</taxon>
        <taxon>Ecdysozoa</taxon>
        <taxon>Nematoda</taxon>
        <taxon>Chromadorea</taxon>
        <taxon>Rhabditida</taxon>
        <taxon>Rhabditina</taxon>
        <taxon>Rhabditomorpha</taxon>
        <taxon>Strongyloidea</taxon>
        <taxon>Heligmosomidae</taxon>
        <taxon>Heligmosomoides</taxon>
    </lineage>
</organism>
<reference evidence="3" key="2">
    <citation type="submission" date="2019-09" db="UniProtKB">
        <authorList>
            <consortium name="WormBaseParasite"/>
        </authorList>
    </citation>
    <scope>IDENTIFICATION</scope>
</reference>
<accession>A0A3P7ZC43</accession>
<dbReference type="AlphaFoldDB" id="A0A183FZ21"/>
<evidence type="ECO:0000313" key="1">
    <source>
        <dbReference type="EMBL" id="VDO98001.1"/>
    </source>
</evidence>
<name>A0A183FZ21_HELPZ</name>
<dbReference type="WBParaSite" id="HPBE_0001395401-mRNA-1">
    <property type="protein sequence ID" value="HPBE_0001395401-mRNA-1"/>
    <property type="gene ID" value="HPBE_0001395401"/>
</dbReference>